<dbReference type="EMBL" id="JAHHIF010000022">
    <property type="protein sequence ID" value="MBW4546221.1"/>
    <property type="molecule type" value="Genomic_DNA"/>
</dbReference>
<dbReference type="InterPro" id="IPR043472">
    <property type="entry name" value="Macro_dom-like"/>
</dbReference>
<dbReference type="GO" id="GO:1990404">
    <property type="term" value="F:NAD+-protein mono-ADP-ribosyltransferase activity"/>
    <property type="evidence" value="ECO:0007669"/>
    <property type="project" value="TreeGrafter"/>
</dbReference>
<keyword evidence="2" id="KW-0808">Transferase</keyword>
<dbReference type="GO" id="GO:0010629">
    <property type="term" value="P:negative regulation of gene expression"/>
    <property type="evidence" value="ECO:0007669"/>
    <property type="project" value="TreeGrafter"/>
</dbReference>
<organism evidence="6 7">
    <name type="scientific">Symplocastrum torsivum CPER-KK1</name>
    <dbReference type="NCBI Taxonomy" id="450513"/>
    <lineage>
        <taxon>Bacteria</taxon>
        <taxon>Bacillati</taxon>
        <taxon>Cyanobacteriota</taxon>
        <taxon>Cyanophyceae</taxon>
        <taxon>Oscillatoriophycideae</taxon>
        <taxon>Oscillatoriales</taxon>
        <taxon>Microcoleaceae</taxon>
        <taxon>Symplocastrum</taxon>
    </lineage>
</organism>
<dbReference type="Gene3D" id="3.40.220.10">
    <property type="entry name" value="Leucine Aminopeptidase, subunit E, domain 1"/>
    <property type="match status" value="1"/>
</dbReference>
<dbReference type="GO" id="GO:0003950">
    <property type="term" value="F:NAD+ poly-ADP-ribosyltransferase activity"/>
    <property type="evidence" value="ECO:0007669"/>
    <property type="project" value="TreeGrafter"/>
</dbReference>
<reference evidence="6" key="2">
    <citation type="journal article" date="2022" name="Microbiol. Resour. Announc.">
        <title>Metagenome Sequencing to Explore Phylogenomics of Terrestrial Cyanobacteria.</title>
        <authorList>
            <person name="Ward R.D."/>
            <person name="Stajich J.E."/>
            <person name="Johansen J.R."/>
            <person name="Huntemann M."/>
            <person name="Clum A."/>
            <person name="Foster B."/>
            <person name="Foster B."/>
            <person name="Roux S."/>
            <person name="Palaniappan K."/>
            <person name="Varghese N."/>
            <person name="Mukherjee S."/>
            <person name="Reddy T.B.K."/>
            <person name="Daum C."/>
            <person name="Copeland A."/>
            <person name="Chen I.A."/>
            <person name="Ivanova N.N."/>
            <person name="Kyrpides N.C."/>
            <person name="Shapiro N."/>
            <person name="Eloe-Fadrosh E.A."/>
            <person name="Pietrasiak N."/>
        </authorList>
    </citation>
    <scope>NUCLEOTIDE SEQUENCE</scope>
    <source>
        <strain evidence="6">CPER-KK1</strain>
    </source>
</reference>
<dbReference type="InterPro" id="IPR052056">
    <property type="entry name" value="Mono-ARTD/PARP"/>
</dbReference>
<evidence type="ECO:0000313" key="7">
    <source>
        <dbReference type="Proteomes" id="UP000753908"/>
    </source>
</evidence>
<name>A0A951PN55_9CYAN</name>
<dbReference type="Pfam" id="PF01661">
    <property type="entry name" value="Macro"/>
    <property type="match status" value="1"/>
</dbReference>
<feature type="coiled-coil region" evidence="4">
    <location>
        <begin position="216"/>
        <end position="243"/>
    </location>
</feature>
<dbReference type="PANTHER" id="PTHR14453">
    <property type="entry name" value="PARP/ZINC FINGER CCCH TYPE DOMAIN CONTAINING PROTEIN"/>
    <property type="match status" value="1"/>
</dbReference>
<evidence type="ECO:0000259" key="5">
    <source>
        <dbReference type="PROSITE" id="PS51154"/>
    </source>
</evidence>
<dbReference type="AlphaFoldDB" id="A0A951PN55"/>
<evidence type="ECO:0000256" key="4">
    <source>
        <dbReference type="SAM" id="Coils"/>
    </source>
</evidence>
<proteinExistence type="predicted"/>
<dbReference type="SMART" id="SM00506">
    <property type="entry name" value="A1pp"/>
    <property type="match status" value="1"/>
</dbReference>
<dbReference type="GO" id="GO:0070212">
    <property type="term" value="P:protein poly-ADP-ribosylation"/>
    <property type="evidence" value="ECO:0007669"/>
    <property type="project" value="TreeGrafter"/>
</dbReference>
<evidence type="ECO:0000256" key="3">
    <source>
        <dbReference type="ARBA" id="ARBA00023027"/>
    </source>
</evidence>
<gene>
    <name evidence="6" type="ORF">KME25_17505</name>
</gene>
<dbReference type="GO" id="GO:0003714">
    <property type="term" value="F:transcription corepressor activity"/>
    <property type="evidence" value="ECO:0007669"/>
    <property type="project" value="TreeGrafter"/>
</dbReference>
<dbReference type="InterPro" id="IPR002589">
    <property type="entry name" value="Macro_dom"/>
</dbReference>
<evidence type="ECO:0000256" key="2">
    <source>
        <dbReference type="ARBA" id="ARBA00022679"/>
    </source>
</evidence>
<dbReference type="SUPFAM" id="SSF52949">
    <property type="entry name" value="Macro domain-like"/>
    <property type="match status" value="1"/>
</dbReference>
<sequence>MALADAQMDSIIDSNELKVLDLHVRKIKMPEAQFPPLECVIGNSTLRVEYCDITTLNVDVIVSSDDINLSMFSGVSAALFKAGGDAVRREAQAQSPITLGNIAITTAGQLTAKRIFHAAVVDFMNWDLTTIDLIRSVTKKCLVVCNELGFESIAFPAFATGVARLSPEHCAVAMMLEIAAYLSNITDSKLVVIALYARNKLPGDIIPRFYSQLSEFIELIQSLENLTSALESLEKVYRQLKLDEAASWN</sequence>
<keyword evidence="3" id="KW-0520">NAD</keyword>
<keyword evidence="4" id="KW-0175">Coiled coil</keyword>
<keyword evidence="1" id="KW-0328">Glycosyltransferase</keyword>
<protein>
    <submittedName>
        <fullName evidence="6">Macro domain-containing protein</fullName>
    </submittedName>
</protein>
<dbReference type="GO" id="GO:0005737">
    <property type="term" value="C:cytoplasm"/>
    <property type="evidence" value="ECO:0007669"/>
    <property type="project" value="TreeGrafter"/>
</dbReference>
<accession>A0A951PN55</accession>
<evidence type="ECO:0000313" key="6">
    <source>
        <dbReference type="EMBL" id="MBW4546221.1"/>
    </source>
</evidence>
<reference evidence="6" key="1">
    <citation type="submission" date="2021-05" db="EMBL/GenBank/DDBJ databases">
        <authorList>
            <person name="Pietrasiak N."/>
            <person name="Ward R."/>
            <person name="Stajich J.E."/>
            <person name="Kurbessoian T."/>
        </authorList>
    </citation>
    <scope>NUCLEOTIDE SEQUENCE</scope>
    <source>
        <strain evidence="6">CPER-KK1</strain>
    </source>
</reference>
<dbReference type="PANTHER" id="PTHR14453:SF67">
    <property type="entry name" value="POLY [ADP-RIBOSE] POLYMERASE"/>
    <property type="match status" value="1"/>
</dbReference>
<evidence type="ECO:0000256" key="1">
    <source>
        <dbReference type="ARBA" id="ARBA00022676"/>
    </source>
</evidence>
<feature type="domain" description="Macro" evidence="5">
    <location>
        <begin position="33"/>
        <end position="214"/>
    </location>
</feature>
<dbReference type="PROSITE" id="PS51154">
    <property type="entry name" value="MACRO"/>
    <property type="match status" value="1"/>
</dbReference>
<comment type="caution">
    <text evidence="6">The sequence shown here is derived from an EMBL/GenBank/DDBJ whole genome shotgun (WGS) entry which is preliminary data.</text>
</comment>
<dbReference type="Proteomes" id="UP000753908">
    <property type="component" value="Unassembled WGS sequence"/>
</dbReference>